<name>A0AAP0NWQ5_9MAGN</name>
<proteinExistence type="predicted"/>
<feature type="transmembrane region" description="Helical" evidence="1">
    <location>
        <begin position="12"/>
        <end position="33"/>
    </location>
</feature>
<keyword evidence="1" id="KW-0812">Transmembrane</keyword>
<evidence type="ECO:0000256" key="1">
    <source>
        <dbReference type="SAM" id="Phobius"/>
    </source>
</evidence>
<dbReference type="AlphaFoldDB" id="A0AAP0NWQ5"/>
<gene>
    <name evidence="2" type="ORF">Sjap_012384</name>
</gene>
<dbReference type="PROSITE" id="PS51257">
    <property type="entry name" value="PROKAR_LIPOPROTEIN"/>
    <property type="match status" value="1"/>
</dbReference>
<keyword evidence="1" id="KW-0472">Membrane</keyword>
<keyword evidence="1" id="KW-1133">Transmembrane helix</keyword>
<evidence type="ECO:0000313" key="2">
    <source>
        <dbReference type="EMBL" id="KAK9122782.1"/>
    </source>
</evidence>
<dbReference type="EMBL" id="JBBNAE010000005">
    <property type="protein sequence ID" value="KAK9122782.1"/>
    <property type="molecule type" value="Genomic_DNA"/>
</dbReference>
<organism evidence="2 3">
    <name type="scientific">Stephania japonica</name>
    <dbReference type="NCBI Taxonomy" id="461633"/>
    <lineage>
        <taxon>Eukaryota</taxon>
        <taxon>Viridiplantae</taxon>
        <taxon>Streptophyta</taxon>
        <taxon>Embryophyta</taxon>
        <taxon>Tracheophyta</taxon>
        <taxon>Spermatophyta</taxon>
        <taxon>Magnoliopsida</taxon>
        <taxon>Ranunculales</taxon>
        <taxon>Menispermaceae</taxon>
        <taxon>Menispermoideae</taxon>
        <taxon>Cissampelideae</taxon>
        <taxon>Stephania</taxon>
    </lineage>
</organism>
<accession>A0AAP0NWQ5</accession>
<keyword evidence="3" id="KW-1185">Reference proteome</keyword>
<protein>
    <submittedName>
        <fullName evidence="2">Uncharacterized protein</fullName>
    </submittedName>
</protein>
<sequence>MVVVALKLCEVVASVPYVAPFLLGFVVIFASCAGSRQRVLTTLITSLAGIRFCSSGCKHGIILAYKGGSTGKVEQFFISEIQGSVA</sequence>
<evidence type="ECO:0000313" key="3">
    <source>
        <dbReference type="Proteomes" id="UP001417504"/>
    </source>
</evidence>
<dbReference type="Proteomes" id="UP001417504">
    <property type="component" value="Unassembled WGS sequence"/>
</dbReference>
<comment type="caution">
    <text evidence="2">The sequence shown here is derived from an EMBL/GenBank/DDBJ whole genome shotgun (WGS) entry which is preliminary data.</text>
</comment>
<reference evidence="2 3" key="1">
    <citation type="submission" date="2024-01" db="EMBL/GenBank/DDBJ databases">
        <title>Genome assemblies of Stephania.</title>
        <authorList>
            <person name="Yang L."/>
        </authorList>
    </citation>
    <scope>NUCLEOTIDE SEQUENCE [LARGE SCALE GENOMIC DNA]</scope>
    <source>
        <strain evidence="2">QJT</strain>
        <tissue evidence="2">Leaf</tissue>
    </source>
</reference>